<evidence type="ECO:0008006" key="3">
    <source>
        <dbReference type="Google" id="ProtNLM"/>
    </source>
</evidence>
<organism evidence="1 2">
    <name type="scientific">Jiangella ureilytica</name>
    <dbReference type="NCBI Taxonomy" id="2530374"/>
    <lineage>
        <taxon>Bacteria</taxon>
        <taxon>Bacillati</taxon>
        <taxon>Actinomycetota</taxon>
        <taxon>Actinomycetes</taxon>
        <taxon>Jiangellales</taxon>
        <taxon>Jiangellaceae</taxon>
        <taxon>Jiangella</taxon>
    </lineage>
</organism>
<evidence type="ECO:0000313" key="2">
    <source>
        <dbReference type="Proteomes" id="UP000295621"/>
    </source>
</evidence>
<dbReference type="EMBL" id="SMKL01000014">
    <property type="protein sequence ID" value="TDC52592.1"/>
    <property type="molecule type" value="Genomic_DNA"/>
</dbReference>
<protein>
    <recommendedName>
        <fullName evidence="3">DUF4177 domain-containing protein</fullName>
    </recommendedName>
</protein>
<gene>
    <name evidence="1" type="ORF">E1212_08340</name>
</gene>
<name>A0A4R4RUS1_9ACTN</name>
<accession>A0A4R4RUS1</accession>
<sequence>MARYKVQNTYIKAGFIADAEDKIEEAIQPLLDEGTTNGWTLHSFQATAAAKGTNLVFIWHLPD</sequence>
<keyword evidence="2" id="KW-1185">Reference proteome</keyword>
<reference evidence="1 2" key="1">
    <citation type="submission" date="2019-02" db="EMBL/GenBank/DDBJ databases">
        <title>Draft genome sequences of novel Actinobacteria.</title>
        <authorList>
            <person name="Sahin N."/>
            <person name="Ay H."/>
            <person name="Saygin H."/>
        </authorList>
    </citation>
    <scope>NUCLEOTIDE SEQUENCE [LARGE SCALE GENOMIC DNA]</scope>
    <source>
        <strain evidence="1 2">KC603</strain>
    </source>
</reference>
<comment type="caution">
    <text evidence="1">The sequence shown here is derived from an EMBL/GenBank/DDBJ whole genome shotgun (WGS) entry which is preliminary data.</text>
</comment>
<evidence type="ECO:0000313" key="1">
    <source>
        <dbReference type="EMBL" id="TDC52592.1"/>
    </source>
</evidence>
<dbReference type="RefSeq" id="WP_131981215.1">
    <property type="nucleotide sequence ID" value="NZ_SMKL01000014.1"/>
</dbReference>
<proteinExistence type="predicted"/>
<dbReference type="Proteomes" id="UP000295621">
    <property type="component" value="Unassembled WGS sequence"/>
</dbReference>
<dbReference type="AlphaFoldDB" id="A0A4R4RUS1"/>